<proteinExistence type="inferred from homology"/>
<evidence type="ECO:0000259" key="9">
    <source>
        <dbReference type="Pfam" id="PF11967"/>
    </source>
</evidence>
<dbReference type="Pfam" id="PF02565">
    <property type="entry name" value="RecO_C"/>
    <property type="match status" value="1"/>
</dbReference>
<feature type="domain" description="DNA replication/recombination mediator RecO N-terminal" evidence="9">
    <location>
        <begin position="10"/>
        <end position="78"/>
    </location>
</feature>
<dbReference type="NCBIfam" id="TIGR00613">
    <property type="entry name" value="reco"/>
    <property type="match status" value="1"/>
</dbReference>
<dbReference type="HAMAP" id="MF_00201">
    <property type="entry name" value="RecO"/>
    <property type="match status" value="1"/>
</dbReference>
<dbReference type="Gene3D" id="1.20.1440.120">
    <property type="entry name" value="Recombination protein O, C-terminal domain"/>
    <property type="match status" value="1"/>
</dbReference>
<dbReference type="InterPro" id="IPR042242">
    <property type="entry name" value="RecO_C"/>
</dbReference>
<keyword evidence="6 8" id="KW-0234">DNA repair</keyword>
<dbReference type="STRING" id="489703.SAMN04488038_108118"/>
<dbReference type="InterPro" id="IPR003717">
    <property type="entry name" value="RecO"/>
</dbReference>
<keyword evidence="11" id="KW-1185">Reference proteome</keyword>
<evidence type="ECO:0000256" key="6">
    <source>
        <dbReference type="ARBA" id="ARBA00023204"/>
    </source>
</evidence>
<dbReference type="RefSeq" id="WP_093285984.1">
    <property type="nucleotide sequence ID" value="NZ_FOFS01000008.1"/>
</dbReference>
<evidence type="ECO:0000313" key="10">
    <source>
        <dbReference type="EMBL" id="SEQ60067.1"/>
    </source>
</evidence>
<evidence type="ECO:0000313" key="11">
    <source>
        <dbReference type="Proteomes" id="UP000199233"/>
    </source>
</evidence>
<reference evidence="10 11" key="1">
    <citation type="submission" date="2016-10" db="EMBL/GenBank/DDBJ databases">
        <authorList>
            <person name="de Groot N.N."/>
        </authorList>
    </citation>
    <scope>NUCLEOTIDE SEQUENCE [LARGE SCALE GENOMIC DNA]</scope>
    <source>
        <strain evidence="10 11">DSM 25927</strain>
    </source>
</reference>
<comment type="similarity">
    <text evidence="2 8">Belongs to the RecO family.</text>
</comment>
<dbReference type="PANTHER" id="PTHR33991:SF1">
    <property type="entry name" value="DNA REPAIR PROTEIN RECO"/>
    <property type="match status" value="1"/>
</dbReference>
<evidence type="ECO:0000256" key="4">
    <source>
        <dbReference type="ARBA" id="ARBA00022763"/>
    </source>
</evidence>
<organism evidence="10 11">
    <name type="scientific">Solimonas aquatica</name>
    <dbReference type="NCBI Taxonomy" id="489703"/>
    <lineage>
        <taxon>Bacteria</taxon>
        <taxon>Pseudomonadati</taxon>
        <taxon>Pseudomonadota</taxon>
        <taxon>Gammaproteobacteria</taxon>
        <taxon>Nevskiales</taxon>
        <taxon>Nevskiaceae</taxon>
        <taxon>Solimonas</taxon>
    </lineage>
</organism>
<accession>A0A1H9HCP6</accession>
<dbReference type="GO" id="GO:0006310">
    <property type="term" value="P:DNA recombination"/>
    <property type="evidence" value="ECO:0007669"/>
    <property type="project" value="UniProtKB-UniRule"/>
</dbReference>
<dbReference type="InterPro" id="IPR012340">
    <property type="entry name" value="NA-bd_OB-fold"/>
</dbReference>
<dbReference type="EMBL" id="FOFS01000008">
    <property type="protein sequence ID" value="SEQ60067.1"/>
    <property type="molecule type" value="Genomic_DNA"/>
</dbReference>
<evidence type="ECO:0000256" key="7">
    <source>
        <dbReference type="ARBA" id="ARBA00033409"/>
    </source>
</evidence>
<dbReference type="OrthoDB" id="9804792at2"/>
<dbReference type="PANTHER" id="PTHR33991">
    <property type="entry name" value="DNA REPAIR PROTEIN RECO"/>
    <property type="match status" value="1"/>
</dbReference>
<evidence type="ECO:0000256" key="3">
    <source>
        <dbReference type="ARBA" id="ARBA00021310"/>
    </source>
</evidence>
<dbReference type="Pfam" id="PF11967">
    <property type="entry name" value="RecO_N"/>
    <property type="match status" value="1"/>
</dbReference>
<gene>
    <name evidence="8" type="primary">recO</name>
    <name evidence="10" type="ORF">SAMN04488038_108118</name>
</gene>
<protein>
    <recommendedName>
        <fullName evidence="3 8">DNA repair protein RecO</fullName>
    </recommendedName>
    <alternativeName>
        <fullName evidence="7 8">Recombination protein O</fullName>
    </alternativeName>
</protein>
<evidence type="ECO:0000256" key="2">
    <source>
        <dbReference type="ARBA" id="ARBA00007452"/>
    </source>
</evidence>
<comment type="function">
    <text evidence="1 8">Involved in DNA repair and RecF pathway recombination.</text>
</comment>
<dbReference type="AlphaFoldDB" id="A0A1H9HCP6"/>
<dbReference type="SUPFAM" id="SSF50249">
    <property type="entry name" value="Nucleic acid-binding proteins"/>
    <property type="match status" value="1"/>
</dbReference>
<dbReference type="Proteomes" id="UP000199233">
    <property type="component" value="Unassembled WGS sequence"/>
</dbReference>
<keyword evidence="5 8" id="KW-0233">DNA recombination</keyword>
<dbReference type="GO" id="GO:0043590">
    <property type="term" value="C:bacterial nucleoid"/>
    <property type="evidence" value="ECO:0007669"/>
    <property type="project" value="TreeGrafter"/>
</dbReference>
<dbReference type="InterPro" id="IPR022572">
    <property type="entry name" value="DNA_rep/recomb_RecO_N"/>
</dbReference>
<evidence type="ECO:0000256" key="8">
    <source>
        <dbReference type="HAMAP-Rule" id="MF_00201"/>
    </source>
</evidence>
<sequence length="232" mass="25414">MRTRVELEPVYLLSSRAYRDSSLLLEVFSRARGRVGLVARSARGGNSRWRGALQSFTPLLLSWSEAGELGTLSGAEAAGPALALQGERVFHGWYLNELLLRLLPRHDAHASLFERYALALAQLAGEAALAEEALRIFEKHLLAELGYGLLLPDELEPAQRYRYDAELGPLPAVADDASAYAGASLIGLRDEHLPDAPARRDALRLLRAAIAPHLGGKPLQTPRLLRELKARS</sequence>
<dbReference type="Gene3D" id="2.40.50.140">
    <property type="entry name" value="Nucleic acid-binding proteins"/>
    <property type="match status" value="1"/>
</dbReference>
<evidence type="ECO:0000256" key="1">
    <source>
        <dbReference type="ARBA" id="ARBA00003065"/>
    </source>
</evidence>
<name>A0A1H9HCP6_9GAMM</name>
<keyword evidence="4 8" id="KW-0227">DNA damage</keyword>
<dbReference type="GO" id="GO:0006302">
    <property type="term" value="P:double-strand break repair"/>
    <property type="evidence" value="ECO:0007669"/>
    <property type="project" value="TreeGrafter"/>
</dbReference>
<evidence type="ECO:0000256" key="5">
    <source>
        <dbReference type="ARBA" id="ARBA00023172"/>
    </source>
</evidence>